<dbReference type="InterPro" id="IPR008613">
    <property type="entry name" value="Excalibur_Ca-bd_domain"/>
</dbReference>
<accession>A0A4Q4Z9R1</accession>
<dbReference type="AlphaFoldDB" id="A0A4Q4Z9R1"/>
<keyword evidence="2" id="KW-0732">Signal</keyword>
<organism evidence="4 5">
    <name type="scientific">Nocardioides guangzhouensis</name>
    <dbReference type="NCBI Taxonomy" id="2497878"/>
    <lineage>
        <taxon>Bacteria</taxon>
        <taxon>Bacillati</taxon>
        <taxon>Actinomycetota</taxon>
        <taxon>Actinomycetes</taxon>
        <taxon>Propionibacteriales</taxon>
        <taxon>Nocardioidaceae</taxon>
        <taxon>Nocardioides</taxon>
    </lineage>
</organism>
<feature type="region of interest" description="Disordered" evidence="1">
    <location>
        <begin position="49"/>
        <end position="90"/>
    </location>
</feature>
<dbReference type="RefSeq" id="WP_134718777.1">
    <property type="nucleotide sequence ID" value="NZ_SDKM01000022.1"/>
</dbReference>
<proteinExistence type="predicted"/>
<protein>
    <submittedName>
        <fullName evidence="4">Calcium-binding protein</fullName>
    </submittedName>
</protein>
<comment type="caution">
    <text evidence="4">The sequence shown here is derived from an EMBL/GenBank/DDBJ whole genome shotgun (WGS) entry which is preliminary data.</text>
</comment>
<feature type="compositionally biased region" description="Basic and acidic residues" evidence="1">
    <location>
        <begin position="72"/>
        <end position="90"/>
    </location>
</feature>
<feature type="compositionally biased region" description="Basic residues" evidence="1">
    <location>
        <begin position="58"/>
        <end position="70"/>
    </location>
</feature>
<dbReference type="Proteomes" id="UP000295198">
    <property type="component" value="Unassembled WGS sequence"/>
</dbReference>
<feature type="domain" description="Excalibur calcium-binding" evidence="3">
    <location>
        <begin position="32"/>
        <end position="87"/>
    </location>
</feature>
<evidence type="ECO:0000256" key="2">
    <source>
        <dbReference type="SAM" id="SignalP"/>
    </source>
</evidence>
<feature type="signal peptide" evidence="2">
    <location>
        <begin position="1"/>
        <end position="28"/>
    </location>
</feature>
<feature type="chain" id="PRO_5020194372" evidence="2">
    <location>
        <begin position="29"/>
        <end position="90"/>
    </location>
</feature>
<name>A0A4Q4Z9R1_9ACTN</name>
<dbReference type="EMBL" id="SDKM01000022">
    <property type="protein sequence ID" value="RYP84612.1"/>
    <property type="molecule type" value="Genomic_DNA"/>
</dbReference>
<evidence type="ECO:0000259" key="3">
    <source>
        <dbReference type="Pfam" id="PF05901"/>
    </source>
</evidence>
<dbReference type="Pfam" id="PF05901">
    <property type="entry name" value="Excalibur"/>
    <property type="match status" value="1"/>
</dbReference>
<keyword evidence="5" id="KW-1185">Reference proteome</keyword>
<gene>
    <name evidence="4" type="ORF">EKO23_15220</name>
</gene>
<evidence type="ECO:0000256" key="1">
    <source>
        <dbReference type="SAM" id="MobiDB-lite"/>
    </source>
</evidence>
<reference evidence="4 5" key="1">
    <citation type="submission" date="2019-01" db="EMBL/GenBank/DDBJ databases">
        <title>Nocardioides guangzhouensis sp. nov., an actinobacterium isolated from soil.</title>
        <authorList>
            <person name="Fu Y."/>
            <person name="Cai Y."/>
            <person name="Lin Z."/>
            <person name="Chen P."/>
        </authorList>
    </citation>
    <scope>NUCLEOTIDE SEQUENCE [LARGE SCALE GENOMIC DNA]</scope>
    <source>
        <strain evidence="4 5">130</strain>
    </source>
</reference>
<evidence type="ECO:0000313" key="4">
    <source>
        <dbReference type="EMBL" id="RYP84612.1"/>
    </source>
</evidence>
<evidence type="ECO:0000313" key="5">
    <source>
        <dbReference type="Proteomes" id="UP000295198"/>
    </source>
</evidence>
<sequence>MFRAAKTGFVAVALTATALTFTAGPAEAVTDYRNCDHMHRTFKYGVARSDAAADRQQRTGHYRPAVRPRVYRVNDESDRDKDGTACEVSR</sequence>